<dbReference type="SUPFAM" id="SSF53448">
    <property type="entry name" value="Nucleotide-diphospho-sugar transferases"/>
    <property type="match status" value="1"/>
</dbReference>
<feature type="transmembrane region" description="Helical" evidence="12">
    <location>
        <begin position="897"/>
        <end position="915"/>
    </location>
</feature>
<dbReference type="Pfam" id="PF01644">
    <property type="entry name" value="Chitin_synth_1"/>
    <property type="match status" value="1"/>
</dbReference>
<comment type="caution">
    <text evidence="15">The sequence shown here is derived from an EMBL/GenBank/DDBJ whole genome shotgun (WGS) entry which is preliminary data.</text>
</comment>
<comment type="similarity">
    <text evidence="11">Belongs to the chitin synthase family. Class III subfamily.</text>
</comment>
<dbReference type="PANTHER" id="PTHR22914:SF11">
    <property type="entry name" value="CHITIN SYNTHASE B"/>
    <property type="match status" value="1"/>
</dbReference>
<evidence type="ECO:0000256" key="10">
    <source>
        <dbReference type="ARBA" id="ARBA00024009"/>
    </source>
</evidence>
<keyword evidence="8 12" id="KW-0472">Membrane</keyword>
<keyword evidence="3 12" id="KW-1003">Cell membrane</keyword>
<dbReference type="InterPro" id="IPR004835">
    <property type="entry name" value="Chitin_synth"/>
</dbReference>
<dbReference type="EC" id="2.4.1.16" evidence="2 12"/>
<comment type="catalytic activity">
    <reaction evidence="12">
        <text>[(1-&gt;4)-N-acetyl-beta-D-glucosaminyl](n) + UDP-N-acetyl-alpha-D-glucosamine = [(1-&gt;4)-N-acetyl-beta-D-glucosaminyl](n+1) + UDP + H(+)</text>
        <dbReference type="Rhea" id="RHEA:16637"/>
        <dbReference type="Rhea" id="RHEA-COMP:9593"/>
        <dbReference type="Rhea" id="RHEA-COMP:9595"/>
        <dbReference type="ChEBI" id="CHEBI:15378"/>
        <dbReference type="ChEBI" id="CHEBI:17029"/>
        <dbReference type="ChEBI" id="CHEBI:57705"/>
        <dbReference type="ChEBI" id="CHEBI:58223"/>
        <dbReference type="EC" id="2.4.1.16"/>
    </reaction>
</comment>
<dbReference type="GO" id="GO:0071555">
    <property type="term" value="P:cell wall organization"/>
    <property type="evidence" value="ECO:0007669"/>
    <property type="project" value="UniProtKB-KW"/>
</dbReference>
<keyword evidence="4 12" id="KW-0328">Glycosyltransferase</keyword>
<protein>
    <recommendedName>
        <fullName evidence="2 12">Chitin synthase</fullName>
        <ecNumber evidence="2 12">2.4.1.16</ecNumber>
    </recommendedName>
</protein>
<feature type="transmembrane region" description="Helical" evidence="12">
    <location>
        <begin position="798"/>
        <end position="814"/>
    </location>
</feature>
<keyword evidence="7 12" id="KW-1133">Transmembrane helix</keyword>
<feature type="region of interest" description="Disordered" evidence="13">
    <location>
        <begin position="49"/>
        <end position="70"/>
    </location>
</feature>
<dbReference type="Proteomes" id="UP000765509">
    <property type="component" value="Unassembled WGS sequence"/>
</dbReference>
<dbReference type="OrthoDB" id="26569at2759"/>
<evidence type="ECO:0000313" key="15">
    <source>
        <dbReference type="EMBL" id="MBW0485136.1"/>
    </source>
</evidence>
<keyword evidence="9 12" id="KW-0961">Cell wall biogenesis/degradation</keyword>
<dbReference type="Pfam" id="PF08407">
    <property type="entry name" value="Chitin_synth_1N"/>
    <property type="match status" value="1"/>
</dbReference>
<evidence type="ECO:0000313" key="16">
    <source>
        <dbReference type="Proteomes" id="UP000765509"/>
    </source>
</evidence>
<dbReference type="InterPro" id="IPR029044">
    <property type="entry name" value="Nucleotide-diphossugar_trans"/>
</dbReference>
<evidence type="ECO:0000256" key="2">
    <source>
        <dbReference type="ARBA" id="ARBA00012543"/>
    </source>
</evidence>
<sequence>MSHEDPFRTSSFDLNSQSRPSISHSNQNLSSESGNLYSRDNLTASYYNVSSRDREYDEGNSPYVDGRQVPYEQVNSGDEENFEKKPAGNFLYYPPETSPFSAVEFPVPVVNYENPTQAREAAKLYRTQTSAEAWSKRQKINRKRAKTIKVKLEKGNFVREYPVPTPVKNANLTGGYAGEPTEFSHMRYTAVTCDPDDFTREAGWSLRQENYGRQIELLVAITYYNEDKVLVARTLHGVMVNLKEMCKASWSEFRKMAERASPESGYAAAWKKLSVVLVFDGIDPADKATLDLLATLGVYQDGVMKKEVDGKETQAHLFEYTTMLSVSPKLELISPHENDPNNLVPVQMTFVLKQKNAKKINSHRWLFNAICTHLEPEVCILLDAGTKPGARSLYYLWEAFAHKPTLGGACGEIHAMLSGGKKLLNPLVAAQNFEYKMSNILDKPLESSFGYVSVLPGAFSAYRTRAIRGRPLQQYFHGDHSLAAKLGDKGIQGMGIFKKNMFLAEDRILCFELVAKAKEQWVLGYVKPAKGETDVPESAAELIGQRRRWLNGSFAAGVYALAHFPRMYKTHHNPIRMLFLHLQAIYTTVGLIMSWFALANWFVTFSAIIDLLHQFWRDPYKAGGYTDKDYNITNPLTQDNSTSEQKIAWITMECWSGTILDNTAHFRNPDTVSNKLDWLGGVNYGAKIVYLALVTLQILLALGNRPKGEKKAYLISLIIFAAFAIYLLAMTLVLTAKAFCPIGAQLDAASTGHNKVQVFLGSTYGPIFAGLVGTFGIYVVASILYLDPWHLLHSMVPYLFIAVSFTNILNVYAFCNLHDVSWGTKGSDKAETLPSVSSTKATKEDDGRVVEDIYRDQVDLDADFKQTVARAMQPLLTNEATEKPTADDLDKTFRTRFIAVWLLANGGVILGIMQSSTTARTEYFKGLLWITFFLSVVRFGGFAWYLMGETVFRLARLCARARR</sequence>
<keyword evidence="16" id="KW-1185">Reference proteome</keyword>
<feature type="transmembrane region" description="Helical" evidence="12">
    <location>
        <begin position="764"/>
        <end position="786"/>
    </location>
</feature>
<evidence type="ECO:0000256" key="3">
    <source>
        <dbReference type="ARBA" id="ARBA00022475"/>
    </source>
</evidence>
<comment type="subcellular location">
    <subcellularLocation>
        <location evidence="1 12">Cell membrane</location>
        <topology evidence="1 12">Multi-pass membrane protein</topology>
    </subcellularLocation>
</comment>
<reference evidence="15" key="1">
    <citation type="submission" date="2021-03" db="EMBL/GenBank/DDBJ databases">
        <title>Draft genome sequence of rust myrtle Austropuccinia psidii MF-1, a brazilian biotype.</title>
        <authorList>
            <person name="Quecine M.C."/>
            <person name="Pachon D.M.R."/>
            <person name="Bonatelli M.L."/>
            <person name="Correr F.H."/>
            <person name="Franceschini L.M."/>
            <person name="Leite T.F."/>
            <person name="Margarido G.R.A."/>
            <person name="Almeida C.A."/>
            <person name="Ferrarezi J.A."/>
            <person name="Labate C.A."/>
        </authorList>
    </citation>
    <scope>NUCLEOTIDE SEQUENCE</scope>
    <source>
        <strain evidence="15">MF-1</strain>
    </source>
</reference>
<feature type="compositionally biased region" description="Polar residues" evidence="13">
    <location>
        <begin position="8"/>
        <end position="37"/>
    </location>
</feature>
<dbReference type="GO" id="GO:0006031">
    <property type="term" value="P:chitin biosynthetic process"/>
    <property type="evidence" value="ECO:0007669"/>
    <property type="project" value="UniProtKB-UniRule"/>
</dbReference>
<evidence type="ECO:0000256" key="1">
    <source>
        <dbReference type="ARBA" id="ARBA00004651"/>
    </source>
</evidence>
<feature type="domain" description="Chitin synthase N-terminal" evidence="14">
    <location>
        <begin position="146"/>
        <end position="216"/>
    </location>
</feature>
<dbReference type="GO" id="GO:0005886">
    <property type="term" value="C:plasma membrane"/>
    <property type="evidence" value="ECO:0007669"/>
    <property type="project" value="UniProtKB-SubCell"/>
</dbReference>
<keyword evidence="6 12" id="KW-0812">Transmembrane</keyword>
<feature type="transmembrane region" description="Helical" evidence="12">
    <location>
        <begin position="684"/>
        <end position="702"/>
    </location>
</feature>
<evidence type="ECO:0000256" key="4">
    <source>
        <dbReference type="ARBA" id="ARBA00022676"/>
    </source>
</evidence>
<evidence type="ECO:0000256" key="11">
    <source>
        <dbReference type="ARBA" id="ARBA00038055"/>
    </source>
</evidence>
<feature type="transmembrane region" description="Helical" evidence="12">
    <location>
        <begin position="585"/>
        <end position="609"/>
    </location>
</feature>
<evidence type="ECO:0000256" key="7">
    <source>
        <dbReference type="ARBA" id="ARBA00022989"/>
    </source>
</evidence>
<evidence type="ECO:0000256" key="13">
    <source>
        <dbReference type="SAM" id="MobiDB-lite"/>
    </source>
</evidence>
<dbReference type="EMBL" id="AVOT02008025">
    <property type="protein sequence ID" value="MBW0485136.1"/>
    <property type="molecule type" value="Genomic_DNA"/>
</dbReference>
<feature type="region of interest" description="Disordered" evidence="13">
    <location>
        <begin position="1"/>
        <end position="37"/>
    </location>
</feature>
<dbReference type="GO" id="GO:0004100">
    <property type="term" value="F:chitin synthase activity"/>
    <property type="evidence" value="ECO:0007669"/>
    <property type="project" value="UniProtKB-UniRule"/>
</dbReference>
<name>A0A9Q3CM87_9BASI</name>
<evidence type="ECO:0000256" key="5">
    <source>
        <dbReference type="ARBA" id="ARBA00022679"/>
    </source>
</evidence>
<dbReference type="AlphaFoldDB" id="A0A9Q3CM87"/>
<dbReference type="GO" id="GO:0030428">
    <property type="term" value="C:cell septum"/>
    <property type="evidence" value="ECO:0007669"/>
    <property type="project" value="TreeGrafter"/>
</dbReference>
<dbReference type="CDD" id="cd04190">
    <property type="entry name" value="Chitin_synth_C"/>
    <property type="match status" value="1"/>
</dbReference>
<keyword evidence="5 12" id="KW-0808">Transferase</keyword>
<feature type="transmembrane region" description="Helical" evidence="12">
    <location>
        <begin position="714"/>
        <end position="744"/>
    </location>
</feature>
<dbReference type="PANTHER" id="PTHR22914">
    <property type="entry name" value="CHITIN SYNTHASE"/>
    <property type="match status" value="1"/>
</dbReference>
<comment type="function">
    <text evidence="10 12">Polymerizes chitin, a structural polymer of the cell wall and septum, by transferring the sugar moiety of UDP-GlcNAc to the non-reducing end of the growing chitin polymer.</text>
</comment>
<feature type="transmembrane region" description="Helical" evidence="12">
    <location>
        <begin position="927"/>
        <end position="947"/>
    </location>
</feature>
<organism evidence="15 16">
    <name type="scientific">Austropuccinia psidii MF-1</name>
    <dbReference type="NCBI Taxonomy" id="1389203"/>
    <lineage>
        <taxon>Eukaryota</taxon>
        <taxon>Fungi</taxon>
        <taxon>Dikarya</taxon>
        <taxon>Basidiomycota</taxon>
        <taxon>Pucciniomycotina</taxon>
        <taxon>Pucciniomycetes</taxon>
        <taxon>Pucciniales</taxon>
        <taxon>Sphaerophragmiaceae</taxon>
        <taxon>Austropuccinia</taxon>
    </lineage>
</organism>
<evidence type="ECO:0000256" key="9">
    <source>
        <dbReference type="ARBA" id="ARBA00023316"/>
    </source>
</evidence>
<evidence type="ECO:0000256" key="8">
    <source>
        <dbReference type="ARBA" id="ARBA00023136"/>
    </source>
</evidence>
<accession>A0A9Q3CM87</accession>
<evidence type="ECO:0000256" key="6">
    <source>
        <dbReference type="ARBA" id="ARBA00022692"/>
    </source>
</evidence>
<gene>
    <name evidence="15" type="ORF">O181_024851</name>
</gene>
<proteinExistence type="inferred from homology"/>
<dbReference type="InterPro" id="IPR013616">
    <property type="entry name" value="Chitin_synth_N"/>
</dbReference>
<evidence type="ECO:0000259" key="14">
    <source>
        <dbReference type="Pfam" id="PF08407"/>
    </source>
</evidence>
<evidence type="ECO:0000256" key="12">
    <source>
        <dbReference type="RuleBase" id="RU366040"/>
    </source>
</evidence>